<dbReference type="InterPro" id="IPR004358">
    <property type="entry name" value="Sig_transdc_His_kin-like_C"/>
</dbReference>
<evidence type="ECO:0000256" key="10">
    <source>
        <dbReference type="ARBA" id="ARBA00023136"/>
    </source>
</evidence>
<dbReference type="CDD" id="cd00075">
    <property type="entry name" value="HATPase"/>
    <property type="match status" value="1"/>
</dbReference>
<dbReference type="InterPro" id="IPR036890">
    <property type="entry name" value="HATPase_C_sf"/>
</dbReference>
<evidence type="ECO:0000256" key="1">
    <source>
        <dbReference type="ARBA" id="ARBA00000085"/>
    </source>
</evidence>
<organism evidence="14 15">
    <name type="scientific">Actinomadura rubteroloni</name>
    <dbReference type="NCBI Taxonomy" id="1926885"/>
    <lineage>
        <taxon>Bacteria</taxon>
        <taxon>Bacillati</taxon>
        <taxon>Actinomycetota</taxon>
        <taxon>Actinomycetes</taxon>
        <taxon>Streptosporangiales</taxon>
        <taxon>Thermomonosporaceae</taxon>
        <taxon>Actinomadura</taxon>
    </lineage>
</organism>
<comment type="catalytic activity">
    <reaction evidence="1">
        <text>ATP + protein L-histidine = ADP + protein N-phospho-L-histidine.</text>
        <dbReference type="EC" id="2.7.13.3"/>
    </reaction>
</comment>
<evidence type="ECO:0000256" key="2">
    <source>
        <dbReference type="ARBA" id="ARBA00004236"/>
    </source>
</evidence>
<dbReference type="SMART" id="SM00304">
    <property type="entry name" value="HAMP"/>
    <property type="match status" value="1"/>
</dbReference>
<keyword evidence="9" id="KW-0902">Two-component regulatory system</keyword>
<accession>A0A2P4UND7</accession>
<evidence type="ECO:0000256" key="3">
    <source>
        <dbReference type="ARBA" id="ARBA00012438"/>
    </source>
</evidence>
<reference evidence="14 15" key="1">
    <citation type="journal article" date="2017" name="Chemistry">
        <title>Isolation, Biosynthesis and Chemical Modifications of Rubterolones A-F: Rare Tropolone Alkaloids from Actinomadura sp. 5-2.</title>
        <authorList>
            <person name="Guo H."/>
            <person name="Benndorf R."/>
            <person name="Leichnitz D."/>
            <person name="Klassen J.L."/>
            <person name="Vollmers J."/>
            <person name="Gorls H."/>
            <person name="Steinacker M."/>
            <person name="Weigel C."/>
            <person name="Dahse H.M."/>
            <person name="Kaster A.K."/>
            <person name="de Beer Z.W."/>
            <person name="Poulsen M."/>
            <person name="Beemelmanns C."/>
        </authorList>
    </citation>
    <scope>NUCLEOTIDE SEQUENCE [LARGE SCALE GENOMIC DNA]</scope>
    <source>
        <strain evidence="14 15">5-2</strain>
    </source>
</reference>
<dbReference type="PROSITE" id="PS50109">
    <property type="entry name" value="HIS_KIN"/>
    <property type="match status" value="1"/>
</dbReference>
<dbReference type="InterPro" id="IPR036097">
    <property type="entry name" value="HisK_dim/P_sf"/>
</dbReference>
<feature type="transmembrane region" description="Helical" evidence="11">
    <location>
        <begin position="32"/>
        <end position="55"/>
    </location>
</feature>
<evidence type="ECO:0000256" key="7">
    <source>
        <dbReference type="ARBA" id="ARBA00022777"/>
    </source>
</evidence>
<keyword evidence="4" id="KW-0597">Phosphoprotein</keyword>
<evidence type="ECO:0000256" key="9">
    <source>
        <dbReference type="ARBA" id="ARBA00023012"/>
    </source>
</evidence>
<dbReference type="SUPFAM" id="SSF55874">
    <property type="entry name" value="ATPase domain of HSP90 chaperone/DNA topoisomerase II/histidine kinase"/>
    <property type="match status" value="1"/>
</dbReference>
<evidence type="ECO:0000313" key="15">
    <source>
        <dbReference type="Proteomes" id="UP000242367"/>
    </source>
</evidence>
<sequence>MRDEMRDDRREHREARLRHLRARALHTPRGRATLISVLVSVGIGAVSMALGLLLAREVTFQLSLDEASRTLDRIAANVHAGQDPTLGEGRDDRVQIVDRSGRILYASPELRGKPSLINRDVAADDVLVDDDACPPSLGECVWVTGVRISDGTFGRPVVALVASHAPTLLTGLLLAVEMAAVLVLVVTAIGWWTWRAVGLSFAPVEAMRRQIARINAAGLGARVTVPDTGGEIQRLAETVNETLGRLDESASRERRFISDASHDLRNPIAGLHTRLEGALDEDDDFDWRAMVRAAVSDTERLNDIVDDLLELSRLDGRSPAPEEDIDLAAMVRREVDRRPARIPITTRLDDGAVVVANGLRLARVLGNLLANAERHALSAIEVTVRAEDGTATMEVLDDGSGVAPENRERVFERFARLPESRRRDPAGTGLGLPIAREIAETYGGSLAIEDSPRGARFVLRLPLAARRPAPAPAQSP</sequence>
<feature type="domain" description="Histidine kinase" evidence="12">
    <location>
        <begin position="259"/>
        <end position="465"/>
    </location>
</feature>
<dbReference type="GO" id="GO:0000155">
    <property type="term" value="F:phosphorelay sensor kinase activity"/>
    <property type="evidence" value="ECO:0007669"/>
    <property type="project" value="InterPro"/>
</dbReference>
<dbReference type="EMBL" id="MTBP01000001">
    <property type="protein sequence ID" value="POM26539.1"/>
    <property type="molecule type" value="Genomic_DNA"/>
</dbReference>
<dbReference type="Pfam" id="PF02518">
    <property type="entry name" value="HATPase_c"/>
    <property type="match status" value="1"/>
</dbReference>
<dbReference type="InterPro" id="IPR003660">
    <property type="entry name" value="HAMP_dom"/>
</dbReference>
<proteinExistence type="predicted"/>
<dbReference type="SUPFAM" id="SSF47384">
    <property type="entry name" value="Homodimeric domain of signal transducing histidine kinase"/>
    <property type="match status" value="1"/>
</dbReference>
<dbReference type="GO" id="GO:0005886">
    <property type="term" value="C:plasma membrane"/>
    <property type="evidence" value="ECO:0007669"/>
    <property type="project" value="UniProtKB-SubCell"/>
</dbReference>
<protein>
    <recommendedName>
        <fullName evidence="3">histidine kinase</fullName>
        <ecNumber evidence="3">2.7.13.3</ecNumber>
    </recommendedName>
</protein>
<dbReference type="InterPro" id="IPR003661">
    <property type="entry name" value="HisK_dim/P_dom"/>
</dbReference>
<dbReference type="SMART" id="SM00388">
    <property type="entry name" value="HisKA"/>
    <property type="match status" value="1"/>
</dbReference>
<evidence type="ECO:0000259" key="13">
    <source>
        <dbReference type="PROSITE" id="PS50885"/>
    </source>
</evidence>
<comment type="subcellular location">
    <subcellularLocation>
        <location evidence="2">Cell membrane</location>
    </subcellularLocation>
</comment>
<dbReference type="EC" id="2.7.13.3" evidence="3"/>
<evidence type="ECO:0000256" key="11">
    <source>
        <dbReference type="SAM" id="Phobius"/>
    </source>
</evidence>
<comment type="caution">
    <text evidence="14">The sequence shown here is derived from an EMBL/GenBank/DDBJ whole genome shotgun (WGS) entry which is preliminary data.</text>
</comment>
<dbReference type="RefSeq" id="WP_235828233.1">
    <property type="nucleotide sequence ID" value="NZ_MTBP01000001.1"/>
</dbReference>
<dbReference type="PANTHER" id="PTHR45436:SF5">
    <property type="entry name" value="SENSOR HISTIDINE KINASE TRCS"/>
    <property type="match status" value="1"/>
</dbReference>
<dbReference type="PRINTS" id="PR00344">
    <property type="entry name" value="BCTRLSENSOR"/>
</dbReference>
<dbReference type="InterPro" id="IPR003594">
    <property type="entry name" value="HATPase_dom"/>
</dbReference>
<dbReference type="CDD" id="cd00082">
    <property type="entry name" value="HisKA"/>
    <property type="match status" value="1"/>
</dbReference>
<evidence type="ECO:0000256" key="5">
    <source>
        <dbReference type="ARBA" id="ARBA00022679"/>
    </source>
</evidence>
<evidence type="ECO:0000256" key="6">
    <source>
        <dbReference type="ARBA" id="ARBA00022692"/>
    </source>
</evidence>
<dbReference type="PROSITE" id="PS50885">
    <property type="entry name" value="HAMP"/>
    <property type="match status" value="1"/>
</dbReference>
<dbReference type="Proteomes" id="UP000242367">
    <property type="component" value="Unassembled WGS sequence"/>
</dbReference>
<dbReference type="SMART" id="SM00387">
    <property type="entry name" value="HATPase_c"/>
    <property type="match status" value="1"/>
</dbReference>
<feature type="domain" description="HAMP" evidence="13">
    <location>
        <begin position="198"/>
        <end position="251"/>
    </location>
</feature>
<dbReference type="Pfam" id="PF00512">
    <property type="entry name" value="HisKA"/>
    <property type="match status" value="1"/>
</dbReference>
<evidence type="ECO:0000259" key="12">
    <source>
        <dbReference type="PROSITE" id="PS50109"/>
    </source>
</evidence>
<keyword evidence="5 14" id="KW-0808">Transferase</keyword>
<dbReference type="InterPro" id="IPR050428">
    <property type="entry name" value="TCS_sensor_his_kinase"/>
</dbReference>
<keyword evidence="8 11" id="KW-1133">Transmembrane helix</keyword>
<keyword evidence="6 11" id="KW-0812">Transmembrane</keyword>
<dbReference type="PANTHER" id="PTHR45436">
    <property type="entry name" value="SENSOR HISTIDINE KINASE YKOH"/>
    <property type="match status" value="1"/>
</dbReference>
<dbReference type="Gene3D" id="3.30.565.10">
    <property type="entry name" value="Histidine kinase-like ATPase, C-terminal domain"/>
    <property type="match status" value="1"/>
</dbReference>
<keyword evidence="7 14" id="KW-0418">Kinase</keyword>
<evidence type="ECO:0000313" key="14">
    <source>
        <dbReference type="EMBL" id="POM26539.1"/>
    </source>
</evidence>
<dbReference type="AlphaFoldDB" id="A0A2P4UND7"/>
<keyword evidence="10 11" id="KW-0472">Membrane</keyword>
<keyword evidence="15" id="KW-1185">Reference proteome</keyword>
<dbReference type="InterPro" id="IPR005467">
    <property type="entry name" value="His_kinase_dom"/>
</dbReference>
<evidence type="ECO:0000256" key="4">
    <source>
        <dbReference type="ARBA" id="ARBA00022553"/>
    </source>
</evidence>
<name>A0A2P4UND7_9ACTN</name>
<evidence type="ECO:0000256" key="8">
    <source>
        <dbReference type="ARBA" id="ARBA00022989"/>
    </source>
</evidence>
<gene>
    <name evidence="14" type="primary">cusS_1</name>
    <name evidence="14" type="ORF">BTM25_09400</name>
</gene>
<dbReference type="Gene3D" id="1.10.287.130">
    <property type="match status" value="1"/>
</dbReference>